<dbReference type="Proteomes" id="UP000789901">
    <property type="component" value="Unassembled WGS sequence"/>
</dbReference>
<evidence type="ECO:0000313" key="2">
    <source>
        <dbReference type="Proteomes" id="UP000789901"/>
    </source>
</evidence>
<feature type="non-terminal residue" evidence="1">
    <location>
        <position position="1"/>
    </location>
</feature>
<gene>
    <name evidence="1" type="ORF">GMARGA_LOCUS39783</name>
</gene>
<accession>A0ABN7X7T3</accession>
<sequence>GPPDAHYIVLERFLEKLIQATLEKIMNQFEYDKWCKIKKFVDVVMINKDLELNRQAAKIRDLFDKDLIEAYFQEKLASAKQLAKSKHFKISISTSTKAKEAYGVNLELFKEILAKLKEGKGSSQIHLKRLVRKYKVVDTVEGSETITIFKEQIGLAGTGIREITGSESNKVNLYKKEK</sequence>
<keyword evidence="2" id="KW-1185">Reference proteome</keyword>
<proteinExistence type="predicted"/>
<protein>
    <submittedName>
        <fullName evidence="1">25287_t:CDS:1</fullName>
    </submittedName>
</protein>
<evidence type="ECO:0000313" key="1">
    <source>
        <dbReference type="EMBL" id="CAG8849565.1"/>
    </source>
</evidence>
<organism evidence="1 2">
    <name type="scientific">Gigaspora margarita</name>
    <dbReference type="NCBI Taxonomy" id="4874"/>
    <lineage>
        <taxon>Eukaryota</taxon>
        <taxon>Fungi</taxon>
        <taxon>Fungi incertae sedis</taxon>
        <taxon>Mucoromycota</taxon>
        <taxon>Glomeromycotina</taxon>
        <taxon>Glomeromycetes</taxon>
        <taxon>Diversisporales</taxon>
        <taxon>Gigasporaceae</taxon>
        <taxon>Gigaspora</taxon>
    </lineage>
</organism>
<dbReference type="EMBL" id="CAJVQB010096897">
    <property type="protein sequence ID" value="CAG8849565.1"/>
    <property type="molecule type" value="Genomic_DNA"/>
</dbReference>
<reference evidence="1 2" key="1">
    <citation type="submission" date="2021-06" db="EMBL/GenBank/DDBJ databases">
        <authorList>
            <person name="Kallberg Y."/>
            <person name="Tangrot J."/>
            <person name="Rosling A."/>
        </authorList>
    </citation>
    <scope>NUCLEOTIDE SEQUENCE [LARGE SCALE GENOMIC DNA]</scope>
    <source>
        <strain evidence="1 2">120-4 pot B 10/14</strain>
    </source>
</reference>
<feature type="non-terminal residue" evidence="1">
    <location>
        <position position="178"/>
    </location>
</feature>
<comment type="caution">
    <text evidence="1">The sequence shown here is derived from an EMBL/GenBank/DDBJ whole genome shotgun (WGS) entry which is preliminary data.</text>
</comment>
<name>A0ABN7X7T3_GIGMA</name>